<evidence type="ECO:0000313" key="3">
    <source>
        <dbReference type="Proteomes" id="UP000800092"/>
    </source>
</evidence>
<accession>A0A6A6GSL2</accession>
<gene>
    <name evidence="2" type="ORF">EV356DRAFT_537910</name>
</gene>
<protein>
    <submittedName>
        <fullName evidence="2">Uncharacterized protein</fullName>
    </submittedName>
</protein>
<evidence type="ECO:0000313" key="2">
    <source>
        <dbReference type="EMBL" id="KAF2228641.1"/>
    </source>
</evidence>
<dbReference type="AlphaFoldDB" id="A0A6A6GSL2"/>
<evidence type="ECO:0000256" key="1">
    <source>
        <dbReference type="SAM" id="MobiDB-lite"/>
    </source>
</evidence>
<dbReference type="Proteomes" id="UP000800092">
    <property type="component" value="Unassembled WGS sequence"/>
</dbReference>
<organism evidence="2 3">
    <name type="scientific">Viridothelium virens</name>
    <name type="common">Speckled blister lichen</name>
    <name type="synonym">Trypethelium virens</name>
    <dbReference type="NCBI Taxonomy" id="1048519"/>
    <lineage>
        <taxon>Eukaryota</taxon>
        <taxon>Fungi</taxon>
        <taxon>Dikarya</taxon>
        <taxon>Ascomycota</taxon>
        <taxon>Pezizomycotina</taxon>
        <taxon>Dothideomycetes</taxon>
        <taxon>Dothideomycetes incertae sedis</taxon>
        <taxon>Trypetheliales</taxon>
        <taxon>Trypetheliaceae</taxon>
        <taxon>Viridothelium</taxon>
    </lineage>
</organism>
<feature type="region of interest" description="Disordered" evidence="1">
    <location>
        <begin position="1"/>
        <end position="72"/>
    </location>
</feature>
<keyword evidence="3" id="KW-1185">Reference proteome</keyword>
<name>A0A6A6GSL2_VIRVR</name>
<sequence>GGQGATPREGSMGGSRDTPKSEVGKGAGGNRSKDKKKGGGGVAAAAVEKGGEKEEDEEGRPAKRGKITYGRD</sequence>
<reference evidence="2" key="1">
    <citation type="journal article" date="2020" name="Stud. Mycol.">
        <title>101 Dothideomycetes genomes: a test case for predicting lifestyles and emergence of pathogens.</title>
        <authorList>
            <person name="Haridas S."/>
            <person name="Albert R."/>
            <person name="Binder M."/>
            <person name="Bloem J."/>
            <person name="Labutti K."/>
            <person name="Salamov A."/>
            <person name="Andreopoulos B."/>
            <person name="Baker S."/>
            <person name="Barry K."/>
            <person name="Bills G."/>
            <person name="Bluhm B."/>
            <person name="Cannon C."/>
            <person name="Castanera R."/>
            <person name="Culley D."/>
            <person name="Daum C."/>
            <person name="Ezra D."/>
            <person name="Gonzalez J."/>
            <person name="Henrissat B."/>
            <person name="Kuo A."/>
            <person name="Liang C."/>
            <person name="Lipzen A."/>
            <person name="Lutzoni F."/>
            <person name="Magnuson J."/>
            <person name="Mondo S."/>
            <person name="Nolan M."/>
            <person name="Ohm R."/>
            <person name="Pangilinan J."/>
            <person name="Park H.-J."/>
            <person name="Ramirez L."/>
            <person name="Alfaro M."/>
            <person name="Sun H."/>
            <person name="Tritt A."/>
            <person name="Yoshinaga Y."/>
            <person name="Zwiers L.-H."/>
            <person name="Turgeon B."/>
            <person name="Goodwin S."/>
            <person name="Spatafora J."/>
            <person name="Crous P."/>
            <person name="Grigoriev I."/>
        </authorList>
    </citation>
    <scope>NUCLEOTIDE SEQUENCE</scope>
    <source>
        <strain evidence="2">Tuck. ex Michener</strain>
    </source>
</reference>
<feature type="non-terminal residue" evidence="2">
    <location>
        <position position="1"/>
    </location>
</feature>
<proteinExistence type="predicted"/>
<dbReference type="EMBL" id="ML991903">
    <property type="protein sequence ID" value="KAF2228641.1"/>
    <property type="molecule type" value="Genomic_DNA"/>
</dbReference>